<proteinExistence type="predicted"/>
<dbReference type="AlphaFoldDB" id="A0AAN1S002"/>
<reference evidence="2" key="1">
    <citation type="submission" date="2017-10" db="EMBL/GenBank/DDBJ databases">
        <title>Whole genome sequencing of various Bordetella species.</title>
        <authorList>
            <person name="Weigand M.R."/>
            <person name="Loparev V."/>
            <person name="Peng Y."/>
            <person name="Bowden K.E."/>
            <person name="Tondella M.L."/>
            <person name="Williams M.M."/>
        </authorList>
    </citation>
    <scope>NUCLEOTIDE SEQUENCE [LARGE SCALE GENOMIC DNA]</scope>
    <source>
        <strain evidence="2">H720</strain>
    </source>
</reference>
<protein>
    <recommendedName>
        <fullName evidence="3">Phage protein</fullName>
    </recommendedName>
</protein>
<sequence length="118" mass="13237">MALPRSVEDSNKQMRTAAIERLRTEFGVRLSKHNRCSTRIADAIRQVEPDLDAADPMLLIRAWVAIKPSEVVPGRQLLETGRTYTLDAHMRQAAQRASYQPHLISMSSSVFYNAEVAG</sequence>
<evidence type="ECO:0008006" key="3">
    <source>
        <dbReference type="Google" id="ProtNLM"/>
    </source>
</evidence>
<dbReference type="EMBL" id="CP024172">
    <property type="protein sequence ID" value="AZW19159.1"/>
    <property type="molecule type" value="Genomic_DNA"/>
</dbReference>
<gene>
    <name evidence="1" type="ORF">CS347_21550</name>
</gene>
<accession>A0AAN1S002</accession>
<organism evidence="1 2">
    <name type="scientific">Bordetella hinzii</name>
    <dbReference type="NCBI Taxonomy" id="103855"/>
    <lineage>
        <taxon>Bacteria</taxon>
        <taxon>Pseudomonadati</taxon>
        <taxon>Pseudomonadota</taxon>
        <taxon>Betaproteobacteria</taxon>
        <taxon>Burkholderiales</taxon>
        <taxon>Alcaligenaceae</taxon>
        <taxon>Bordetella</taxon>
    </lineage>
</organism>
<evidence type="ECO:0000313" key="1">
    <source>
        <dbReference type="EMBL" id="AZW19159.1"/>
    </source>
</evidence>
<name>A0AAN1S002_9BORD</name>
<evidence type="ECO:0000313" key="2">
    <source>
        <dbReference type="Proteomes" id="UP000282741"/>
    </source>
</evidence>
<dbReference type="Proteomes" id="UP000282741">
    <property type="component" value="Chromosome"/>
</dbReference>